<comment type="caution">
    <text evidence="10">The sequence shown here is derived from an EMBL/GenBank/DDBJ whole genome shotgun (WGS) entry which is preliminary data.</text>
</comment>
<evidence type="ECO:0000256" key="3">
    <source>
        <dbReference type="ARBA" id="ARBA00022670"/>
    </source>
</evidence>
<dbReference type="GO" id="GO:0006526">
    <property type="term" value="P:L-arginine biosynthetic process"/>
    <property type="evidence" value="ECO:0007669"/>
    <property type="project" value="TreeGrafter"/>
</dbReference>
<comment type="cofactor">
    <cofactor evidence="1">
        <name>Zn(2+)</name>
        <dbReference type="ChEBI" id="CHEBI:29105"/>
    </cofactor>
</comment>
<dbReference type="NCBIfam" id="TIGR01887">
    <property type="entry name" value="dipeptidaselike"/>
    <property type="match status" value="1"/>
</dbReference>
<dbReference type="Gene3D" id="3.40.630.10">
    <property type="entry name" value="Zn peptidases"/>
    <property type="match status" value="1"/>
</dbReference>
<dbReference type="Gene3D" id="3.30.70.360">
    <property type="match status" value="2"/>
</dbReference>
<dbReference type="SUPFAM" id="SSF53187">
    <property type="entry name" value="Zn-dependent exopeptidases"/>
    <property type="match status" value="1"/>
</dbReference>
<dbReference type="GO" id="GO:0008777">
    <property type="term" value="F:acetylornithine deacetylase activity"/>
    <property type="evidence" value="ECO:0007669"/>
    <property type="project" value="TreeGrafter"/>
</dbReference>
<keyword evidence="5" id="KW-0378">Hydrolase</keyword>
<accession>A0A7C9P5K2</accession>
<comment type="similarity">
    <text evidence="2">Belongs to the peptidase M20A family.</text>
</comment>
<evidence type="ECO:0000313" key="10">
    <source>
        <dbReference type="EMBL" id="NBI34511.1"/>
    </source>
</evidence>
<evidence type="ECO:0000256" key="5">
    <source>
        <dbReference type="ARBA" id="ARBA00022801"/>
    </source>
</evidence>
<dbReference type="AlphaFoldDB" id="A0A7C9P5K2"/>
<keyword evidence="8" id="KW-0482">Metalloprotease</keyword>
<dbReference type="InterPro" id="IPR036264">
    <property type="entry name" value="Bact_exopeptidase_dim_dom"/>
</dbReference>
<dbReference type="Pfam" id="PF01546">
    <property type="entry name" value="Peptidase_M20"/>
    <property type="match status" value="1"/>
</dbReference>
<reference evidence="10" key="1">
    <citation type="submission" date="2018-08" db="EMBL/GenBank/DDBJ databases">
        <title>Murine metabolic-syndrome-specific gut microbial biobank.</title>
        <authorList>
            <person name="Liu C."/>
        </authorList>
    </citation>
    <scope>NUCLEOTIDE SEQUENCE [LARGE SCALE GENOMIC DNA]</scope>
    <source>
        <strain evidence="10">Z82</strain>
    </source>
</reference>
<dbReference type="InterPro" id="IPR050072">
    <property type="entry name" value="Peptidase_M20A"/>
</dbReference>
<dbReference type="InterPro" id="IPR002933">
    <property type="entry name" value="Peptidase_M20"/>
</dbReference>
<sequence length="472" mass="50302">MNREEIVTAAEAYWDTNRDTIVSDLAKLVEIPSTEDLAAAAPGQPYGPGPAKALARALEIAEDMGFPTTNCEGHIGFADLPANTGGSTTQLGIIGHMDVVPAGPGWTFPPFEVTEKDGFLMGRGCLDDKGPSITALHAVKCLSQLDVKRPYAIRFLFGANEETAMADVAWYLDHYDSPAFLFTPDADFPVCYGEKGGFDGRITSAPIADPVILDINGGVVTNAVPGDAWALVKADAATLPAAERITVEDASNGTVRIDATGVNAHAAWPERGISAIMLLVDYLLANNLCNPAERSFLELVQRLVSDTSGAGVGIACADEYFGPLTVVGGTIRKEGDRLVQTMDSRFPTSITGEQITSIMSAQASQIGATFENTLLMVPFLVKPDDPEIRVLQDAFQYVTGDTEHKPFTIGGGTYAREFKKGASFGVNMPWIANPDWVGGEHGPDEGVSVELLKTAFKIYVLALAELEGLDIQ</sequence>
<name>A0A7C9P5K2_9BACT</name>
<evidence type="ECO:0000256" key="4">
    <source>
        <dbReference type="ARBA" id="ARBA00022723"/>
    </source>
</evidence>
<dbReference type="SUPFAM" id="SSF55031">
    <property type="entry name" value="Bacterial exopeptidase dimerisation domain"/>
    <property type="match status" value="1"/>
</dbReference>
<dbReference type="GO" id="GO:0008270">
    <property type="term" value="F:zinc ion binding"/>
    <property type="evidence" value="ECO:0007669"/>
    <property type="project" value="InterPro"/>
</dbReference>
<evidence type="ECO:0000256" key="2">
    <source>
        <dbReference type="ARBA" id="ARBA00006247"/>
    </source>
</evidence>
<dbReference type="PANTHER" id="PTHR43808:SF31">
    <property type="entry name" value="N-ACETYL-L-CITRULLINE DEACETYLASE"/>
    <property type="match status" value="1"/>
</dbReference>
<proteinExistence type="inferred from homology"/>
<dbReference type="EMBL" id="QWKH01000031">
    <property type="protein sequence ID" value="NBI34511.1"/>
    <property type="molecule type" value="Genomic_DNA"/>
</dbReference>
<dbReference type="PROSITE" id="PS00758">
    <property type="entry name" value="ARGE_DAPE_CPG2_1"/>
    <property type="match status" value="1"/>
</dbReference>
<dbReference type="GO" id="GO:0006508">
    <property type="term" value="P:proteolysis"/>
    <property type="evidence" value="ECO:0007669"/>
    <property type="project" value="UniProtKB-KW"/>
</dbReference>
<gene>
    <name evidence="10" type="ORF">D1639_05600</name>
</gene>
<dbReference type="PANTHER" id="PTHR43808">
    <property type="entry name" value="ACETYLORNITHINE DEACETYLASE"/>
    <property type="match status" value="1"/>
</dbReference>
<dbReference type="InterPro" id="IPR010964">
    <property type="entry name" value="M20A_pepV-rel"/>
</dbReference>
<keyword evidence="9" id="KW-0170">Cobalt</keyword>
<evidence type="ECO:0000256" key="1">
    <source>
        <dbReference type="ARBA" id="ARBA00001947"/>
    </source>
</evidence>
<evidence type="ECO:0000256" key="7">
    <source>
        <dbReference type="ARBA" id="ARBA00022997"/>
    </source>
</evidence>
<keyword evidence="7" id="KW-0224">Dipeptidase</keyword>
<evidence type="ECO:0000256" key="8">
    <source>
        <dbReference type="ARBA" id="ARBA00023049"/>
    </source>
</evidence>
<organism evidence="10">
    <name type="scientific">Muribaculaceae bacterium Z82</name>
    <dbReference type="NCBI Taxonomy" id="2304548"/>
    <lineage>
        <taxon>Bacteria</taxon>
        <taxon>Pseudomonadati</taxon>
        <taxon>Bacteroidota</taxon>
        <taxon>Bacteroidia</taxon>
        <taxon>Bacteroidales</taxon>
        <taxon>Muribaculaceae</taxon>
    </lineage>
</organism>
<keyword evidence="3" id="KW-0645">Protease</keyword>
<dbReference type="InterPro" id="IPR001261">
    <property type="entry name" value="ArgE/DapE_CS"/>
</dbReference>
<protein>
    <submittedName>
        <fullName evidence="10">M20 family peptidase</fullName>
    </submittedName>
</protein>
<evidence type="ECO:0000256" key="6">
    <source>
        <dbReference type="ARBA" id="ARBA00022833"/>
    </source>
</evidence>
<keyword evidence="4" id="KW-0479">Metal-binding</keyword>
<evidence type="ECO:0000256" key="9">
    <source>
        <dbReference type="ARBA" id="ARBA00023285"/>
    </source>
</evidence>
<dbReference type="GO" id="GO:0016805">
    <property type="term" value="F:dipeptidase activity"/>
    <property type="evidence" value="ECO:0007669"/>
    <property type="project" value="UniProtKB-KW"/>
</dbReference>
<keyword evidence="6" id="KW-0862">Zinc</keyword>
<dbReference type="GO" id="GO:0008237">
    <property type="term" value="F:metallopeptidase activity"/>
    <property type="evidence" value="ECO:0007669"/>
    <property type="project" value="UniProtKB-KW"/>
</dbReference>